<comment type="caution">
    <text evidence="1">The sequence shown here is derived from an EMBL/GenBank/DDBJ whole genome shotgun (WGS) entry which is preliminary data.</text>
</comment>
<feature type="non-terminal residue" evidence="1">
    <location>
        <position position="25"/>
    </location>
</feature>
<dbReference type="Proteomes" id="UP000593577">
    <property type="component" value="Unassembled WGS sequence"/>
</dbReference>
<dbReference type="AlphaFoldDB" id="A0A7J8YNS0"/>
<gene>
    <name evidence="1" type="ORF">Goari_022636</name>
</gene>
<name>A0A7J8YNS0_GOSAI</name>
<protein>
    <submittedName>
        <fullName evidence="1">Uncharacterized protein</fullName>
    </submittedName>
</protein>
<reference evidence="1 2" key="1">
    <citation type="journal article" date="2019" name="Genome Biol. Evol.">
        <title>Insights into the evolution of the New World diploid cottons (Gossypium, subgenus Houzingenia) based on genome sequencing.</title>
        <authorList>
            <person name="Grover C.E."/>
            <person name="Arick M.A. 2nd"/>
            <person name="Thrash A."/>
            <person name="Conover J.L."/>
            <person name="Sanders W.S."/>
            <person name="Peterson D.G."/>
            <person name="Frelichowski J.E."/>
            <person name="Scheffler J.A."/>
            <person name="Scheffler B.E."/>
            <person name="Wendel J.F."/>
        </authorList>
    </citation>
    <scope>NUCLEOTIDE SEQUENCE [LARGE SCALE GENOMIC DNA]</scope>
    <source>
        <strain evidence="1">185</strain>
        <tissue evidence="1">Leaf</tissue>
    </source>
</reference>
<dbReference type="EMBL" id="JABFAA010144558">
    <property type="protein sequence ID" value="MBA0700960.1"/>
    <property type="molecule type" value="Genomic_DNA"/>
</dbReference>
<accession>A0A7J8YNS0</accession>
<evidence type="ECO:0000313" key="1">
    <source>
        <dbReference type="EMBL" id="MBA0700960.1"/>
    </source>
</evidence>
<organism evidence="1 2">
    <name type="scientific">Gossypium aridum</name>
    <name type="common">American cotton</name>
    <name type="synonym">Erioxylum aridum</name>
    <dbReference type="NCBI Taxonomy" id="34290"/>
    <lineage>
        <taxon>Eukaryota</taxon>
        <taxon>Viridiplantae</taxon>
        <taxon>Streptophyta</taxon>
        <taxon>Embryophyta</taxon>
        <taxon>Tracheophyta</taxon>
        <taxon>Spermatophyta</taxon>
        <taxon>Magnoliopsida</taxon>
        <taxon>eudicotyledons</taxon>
        <taxon>Gunneridae</taxon>
        <taxon>Pentapetalae</taxon>
        <taxon>rosids</taxon>
        <taxon>malvids</taxon>
        <taxon>Malvales</taxon>
        <taxon>Malvaceae</taxon>
        <taxon>Malvoideae</taxon>
        <taxon>Gossypium</taxon>
    </lineage>
</organism>
<proteinExistence type="predicted"/>
<keyword evidence="2" id="KW-1185">Reference proteome</keyword>
<sequence length="25" mass="2786">MRTVMADLWHPLGGVSIADVGEKRF</sequence>
<evidence type="ECO:0000313" key="2">
    <source>
        <dbReference type="Proteomes" id="UP000593577"/>
    </source>
</evidence>